<evidence type="ECO:0008006" key="7">
    <source>
        <dbReference type="Google" id="ProtNLM"/>
    </source>
</evidence>
<dbReference type="PROSITE" id="PS50005">
    <property type="entry name" value="TPR"/>
    <property type="match status" value="3"/>
</dbReference>
<dbReference type="InterPro" id="IPR007052">
    <property type="entry name" value="CS_dom"/>
</dbReference>
<evidence type="ECO:0000313" key="6">
    <source>
        <dbReference type="EMBL" id="NDV32444.1"/>
    </source>
</evidence>
<dbReference type="Pfam" id="PF13181">
    <property type="entry name" value="TPR_8"/>
    <property type="match status" value="2"/>
</dbReference>
<dbReference type="FunFam" id="2.60.40.790:FF:000012">
    <property type="entry name" value="SGT1 homolog, MIS12 kinetochore complex assembly cochaperone"/>
    <property type="match status" value="1"/>
</dbReference>
<evidence type="ECO:0000256" key="2">
    <source>
        <dbReference type="PROSITE-ProRule" id="PRU00339"/>
    </source>
</evidence>
<dbReference type="InterPro" id="IPR011990">
    <property type="entry name" value="TPR-like_helical_dom_sf"/>
</dbReference>
<feature type="repeat" description="TPR" evidence="2">
    <location>
        <begin position="37"/>
        <end position="70"/>
    </location>
</feature>
<dbReference type="SMART" id="SM00028">
    <property type="entry name" value="TPR"/>
    <property type="match status" value="3"/>
</dbReference>
<dbReference type="EMBL" id="GIBP01003475">
    <property type="protein sequence ID" value="NDV32444.1"/>
    <property type="molecule type" value="Transcribed_RNA"/>
</dbReference>
<evidence type="ECO:0000259" key="5">
    <source>
        <dbReference type="PROSITE" id="PS51203"/>
    </source>
</evidence>
<keyword evidence="2" id="KW-0802">TPR repeat</keyword>
<feature type="domain" description="CS" evidence="5">
    <location>
        <begin position="195"/>
        <end position="285"/>
    </location>
</feature>
<dbReference type="AlphaFoldDB" id="A0A6B2L645"/>
<dbReference type="PANTHER" id="PTHR45862">
    <property type="entry name" value="PROTEIN SGT1 HOMOLOG"/>
    <property type="match status" value="1"/>
</dbReference>
<dbReference type="GO" id="GO:0051087">
    <property type="term" value="F:protein-folding chaperone binding"/>
    <property type="evidence" value="ECO:0007669"/>
    <property type="project" value="InterPro"/>
</dbReference>
<feature type="compositionally biased region" description="Acidic residues" evidence="3">
    <location>
        <begin position="117"/>
        <end position="128"/>
    </location>
</feature>
<name>A0A6B2L645_9EUKA</name>
<accession>A0A6B2L645</accession>
<feature type="region of interest" description="Disordered" evidence="3">
    <location>
        <begin position="368"/>
        <end position="398"/>
    </location>
</feature>
<dbReference type="InterPro" id="IPR008978">
    <property type="entry name" value="HSP20-like_chaperone"/>
</dbReference>
<feature type="region of interest" description="Disordered" evidence="3">
    <location>
        <begin position="117"/>
        <end position="197"/>
    </location>
</feature>
<feature type="compositionally biased region" description="Basic and acidic residues" evidence="3">
    <location>
        <begin position="388"/>
        <end position="398"/>
    </location>
</feature>
<feature type="compositionally biased region" description="Pro residues" evidence="3">
    <location>
        <begin position="164"/>
        <end position="186"/>
    </location>
</feature>
<dbReference type="InterPro" id="IPR019734">
    <property type="entry name" value="TPR_rpt"/>
</dbReference>
<dbReference type="Pfam" id="PF05002">
    <property type="entry name" value="SGS"/>
    <property type="match status" value="1"/>
</dbReference>
<comment type="similarity">
    <text evidence="1">Belongs to the SGT1 family.</text>
</comment>
<dbReference type="Pfam" id="PF04969">
    <property type="entry name" value="CS"/>
    <property type="match status" value="1"/>
</dbReference>
<dbReference type="PROSITE" id="PS51203">
    <property type="entry name" value="CS"/>
    <property type="match status" value="1"/>
</dbReference>
<evidence type="ECO:0000259" key="4">
    <source>
        <dbReference type="PROSITE" id="PS51048"/>
    </source>
</evidence>
<dbReference type="SUPFAM" id="SSF49764">
    <property type="entry name" value="HSP20-like chaperones"/>
    <property type="match status" value="1"/>
</dbReference>
<evidence type="ECO:0000256" key="3">
    <source>
        <dbReference type="SAM" id="MobiDB-lite"/>
    </source>
</evidence>
<dbReference type="GO" id="GO:0005737">
    <property type="term" value="C:cytoplasm"/>
    <property type="evidence" value="ECO:0007669"/>
    <property type="project" value="UniProtKB-ARBA"/>
</dbReference>
<feature type="repeat" description="TPR" evidence="2">
    <location>
        <begin position="3"/>
        <end position="36"/>
    </location>
</feature>
<feature type="repeat" description="TPR" evidence="2">
    <location>
        <begin position="71"/>
        <end position="104"/>
    </location>
</feature>
<dbReference type="Gene3D" id="1.25.40.10">
    <property type="entry name" value="Tetratricopeptide repeat domain"/>
    <property type="match status" value="1"/>
</dbReference>
<evidence type="ECO:0000256" key="1">
    <source>
        <dbReference type="ARBA" id="ARBA00008509"/>
    </source>
</evidence>
<organism evidence="6">
    <name type="scientific">Arcella intermedia</name>
    <dbReference type="NCBI Taxonomy" id="1963864"/>
    <lineage>
        <taxon>Eukaryota</taxon>
        <taxon>Amoebozoa</taxon>
        <taxon>Tubulinea</taxon>
        <taxon>Elardia</taxon>
        <taxon>Arcellinida</taxon>
        <taxon>Sphaerothecina</taxon>
        <taxon>Arcellidae</taxon>
        <taxon>Arcella</taxon>
    </lineage>
</organism>
<dbReference type="InterPro" id="IPR044563">
    <property type="entry name" value="Sgt1-like"/>
</dbReference>
<dbReference type="PROSITE" id="PS51048">
    <property type="entry name" value="SGS"/>
    <property type="match status" value="1"/>
</dbReference>
<proteinExistence type="inferred from homology"/>
<dbReference type="Gene3D" id="2.60.40.790">
    <property type="match status" value="1"/>
</dbReference>
<dbReference type="SUPFAM" id="SSF48452">
    <property type="entry name" value="TPR-like"/>
    <property type="match status" value="1"/>
</dbReference>
<feature type="domain" description="SGS" evidence="4">
    <location>
        <begin position="307"/>
        <end position="395"/>
    </location>
</feature>
<protein>
    <recommendedName>
        <fullName evidence="7">CS domain-containing protein</fullName>
    </recommendedName>
</protein>
<dbReference type="CDD" id="cd06466">
    <property type="entry name" value="p23_CS_SGT1_like"/>
    <property type="match status" value="1"/>
</dbReference>
<reference evidence="6" key="1">
    <citation type="journal article" date="2020" name="J. Eukaryot. Microbiol.">
        <title>De novo Sequencing, Assembly and Annotation of the Transcriptome for the Free-Living Testate Amoeba Arcella intermedia.</title>
        <authorList>
            <person name="Ribeiro G.M."/>
            <person name="Porfirio-Sousa A.L."/>
            <person name="Maurer-Alcala X.X."/>
            <person name="Katz L.A."/>
            <person name="Lahr D.J.G."/>
        </authorList>
    </citation>
    <scope>NUCLEOTIDE SEQUENCE</scope>
</reference>
<sequence>MSAESLIAEANALFVEEEYQSAMAKFNQAIELDDKNSSYFTHRSFCHYKLENYTAAMADAKKAVELDPKNAKAFLRKGMAAFSLEEYESAKEAFEKSQELAPAAATKTWIRKCEAELETEKDDDESSEDIAPKKAQAAPKAMEEDGPPPLEPDTKLPPKAQTPAPSPSPSPQPAPVPAAQPAPQPAKPDSKPAPKSAVRYEWYQTETHVTVTIYLKNVKKEDASVQFQDQHLDVAIQNVPVTNEYRLNVELSDKIITGECVYTVLGTKIEIKLKKSKPAKWPALENTGTQVRSWDVVADQKTHKGLAYPSSSKHGAKDWDALGREQPEEKLEGDAALNKVFADIYKGASDEQRKAMLKSFQESGGTVLSTNWDEVGKGEVKGQPPKGMEMHNWKEIHE</sequence>
<dbReference type="InterPro" id="IPR007699">
    <property type="entry name" value="SGS_dom"/>
</dbReference>